<dbReference type="GO" id="GO:0005737">
    <property type="term" value="C:cytoplasm"/>
    <property type="evidence" value="ECO:0007669"/>
    <property type="project" value="TreeGrafter"/>
</dbReference>
<keyword evidence="2 4" id="KW-0521">NADP</keyword>
<dbReference type="FunFam" id="3.40.50.720:FF:000307">
    <property type="entry name" value="2-dehydropantoate 2-reductase"/>
    <property type="match status" value="1"/>
</dbReference>
<evidence type="ECO:0000313" key="8">
    <source>
        <dbReference type="Proteomes" id="UP000281915"/>
    </source>
</evidence>
<organism evidence="7 8">
    <name type="scientific">Brevibacillus panacihumi</name>
    <dbReference type="NCBI Taxonomy" id="497735"/>
    <lineage>
        <taxon>Bacteria</taxon>
        <taxon>Bacillati</taxon>
        <taxon>Bacillota</taxon>
        <taxon>Bacilli</taxon>
        <taxon>Bacillales</taxon>
        <taxon>Paenibacillaceae</taxon>
        <taxon>Brevibacillus</taxon>
    </lineage>
</organism>
<dbReference type="FunFam" id="1.10.1040.10:FF:000017">
    <property type="entry name" value="2-dehydropantoate 2-reductase"/>
    <property type="match status" value="1"/>
</dbReference>
<dbReference type="RefSeq" id="WP_122912892.1">
    <property type="nucleotide sequence ID" value="NZ_RHHT01000015.1"/>
</dbReference>
<evidence type="ECO:0000259" key="6">
    <source>
        <dbReference type="Pfam" id="PF08546"/>
    </source>
</evidence>
<dbReference type="PANTHER" id="PTHR21708:SF26">
    <property type="entry name" value="2-DEHYDROPANTOATE 2-REDUCTASE"/>
    <property type="match status" value="1"/>
</dbReference>
<comment type="catalytic activity">
    <reaction evidence="4">
        <text>(R)-pantoate + NADP(+) = 2-dehydropantoate + NADPH + H(+)</text>
        <dbReference type="Rhea" id="RHEA:16233"/>
        <dbReference type="ChEBI" id="CHEBI:11561"/>
        <dbReference type="ChEBI" id="CHEBI:15378"/>
        <dbReference type="ChEBI" id="CHEBI:15980"/>
        <dbReference type="ChEBI" id="CHEBI:57783"/>
        <dbReference type="ChEBI" id="CHEBI:58349"/>
        <dbReference type="EC" id="1.1.1.169"/>
    </reaction>
</comment>
<dbReference type="SUPFAM" id="SSF51735">
    <property type="entry name" value="NAD(P)-binding Rossmann-fold domains"/>
    <property type="match status" value="1"/>
</dbReference>
<proteinExistence type="inferred from homology"/>
<sequence length="311" mass="33358">MKIAILGSGALGSVIGGVLTEAGSEVYLIRRSAEYVHIMNREGLTLHEGTHRRNVRVRATTDCSSIGTVDLVIVLVKSYHTKEAIEMARPMIGKHTMVMSLQNGLGNEEMIAEAVGKEHVLVGRTYVGGVMLDPGQVSAGTKGKHTYIGELDGQVTERVKRVADVFNQSGLETTVSDNIMGIMWDKLLINLATGALCSITRLPYGGLYSVPELRNCALSAVAEGIAVAQAAGVELSIQAPEQAWIKAAEGLPDDFKPSMLQSIESGMPTEIDFINGSVVRWGAKWGVPTPVNSVLMACVKGIEYGLRHKRS</sequence>
<dbReference type="InterPro" id="IPR013332">
    <property type="entry name" value="KPR_N"/>
</dbReference>
<comment type="function">
    <text evidence="4">Catalyzes the NADPH-dependent reduction of ketopantoate into pantoic acid.</text>
</comment>
<evidence type="ECO:0000256" key="2">
    <source>
        <dbReference type="ARBA" id="ARBA00022857"/>
    </source>
</evidence>
<dbReference type="PANTHER" id="PTHR21708">
    <property type="entry name" value="PROBABLE 2-DEHYDROPANTOATE 2-REDUCTASE"/>
    <property type="match status" value="1"/>
</dbReference>
<feature type="domain" description="Ketopantoate reductase C-terminal" evidence="6">
    <location>
        <begin position="178"/>
        <end position="303"/>
    </location>
</feature>
<dbReference type="Gene3D" id="3.40.50.720">
    <property type="entry name" value="NAD(P)-binding Rossmann-like Domain"/>
    <property type="match status" value="1"/>
</dbReference>
<dbReference type="InterPro" id="IPR003710">
    <property type="entry name" value="ApbA"/>
</dbReference>
<dbReference type="Gene3D" id="1.10.1040.10">
    <property type="entry name" value="N-(1-d-carboxylethyl)-l-norvaline Dehydrogenase, domain 2"/>
    <property type="match status" value="1"/>
</dbReference>
<accession>A0A3M8CZD2</accession>
<comment type="pathway">
    <text evidence="4">Cofactor biosynthesis; (R)-pantothenate biosynthesis; (R)-pantoate from 3-methyl-2-oxobutanoate: step 2/2.</text>
</comment>
<dbReference type="InterPro" id="IPR036291">
    <property type="entry name" value="NAD(P)-bd_dom_sf"/>
</dbReference>
<dbReference type="Pfam" id="PF02558">
    <property type="entry name" value="ApbA"/>
    <property type="match status" value="1"/>
</dbReference>
<dbReference type="InterPro" id="IPR008927">
    <property type="entry name" value="6-PGluconate_DH-like_C_sf"/>
</dbReference>
<dbReference type="Proteomes" id="UP000281915">
    <property type="component" value="Unassembled WGS sequence"/>
</dbReference>
<dbReference type="InterPro" id="IPR051402">
    <property type="entry name" value="KPR-Related"/>
</dbReference>
<reference evidence="7 8" key="1">
    <citation type="submission" date="2018-10" db="EMBL/GenBank/DDBJ databases">
        <title>Phylogenomics of Brevibacillus.</title>
        <authorList>
            <person name="Dunlap C."/>
        </authorList>
    </citation>
    <scope>NUCLEOTIDE SEQUENCE [LARGE SCALE GENOMIC DNA]</scope>
    <source>
        <strain evidence="7 8">JCM 15085</strain>
    </source>
</reference>
<evidence type="ECO:0000259" key="5">
    <source>
        <dbReference type="Pfam" id="PF02558"/>
    </source>
</evidence>
<dbReference type="InterPro" id="IPR013752">
    <property type="entry name" value="KPA_reductase"/>
</dbReference>
<dbReference type="SUPFAM" id="SSF48179">
    <property type="entry name" value="6-phosphogluconate dehydrogenase C-terminal domain-like"/>
    <property type="match status" value="1"/>
</dbReference>
<dbReference type="NCBIfam" id="TIGR00745">
    <property type="entry name" value="apbA_panE"/>
    <property type="match status" value="1"/>
</dbReference>
<keyword evidence="4" id="KW-0566">Pantothenate biosynthesis</keyword>
<evidence type="ECO:0000256" key="3">
    <source>
        <dbReference type="ARBA" id="ARBA00023002"/>
    </source>
</evidence>
<evidence type="ECO:0000256" key="4">
    <source>
        <dbReference type="RuleBase" id="RU362068"/>
    </source>
</evidence>
<comment type="caution">
    <text evidence="7">The sequence shown here is derived from an EMBL/GenBank/DDBJ whole genome shotgun (WGS) entry which is preliminary data.</text>
</comment>
<dbReference type="GO" id="GO:0008677">
    <property type="term" value="F:2-dehydropantoate 2-reductase activity"/>
    <property type="evidence" value="ECO:0007669"/>
    <property type="project" value="UniProtKB-EC"/>
</dbReference>
<dbReference type="Pfam" id="PF08546">
    <property type="entry name" value="ApbA_C"/>
    <property type="match status" value="1"/>
</dbReference>
<dbReference type="EC" id="1.1.1.169" evidence="4"/>
<dbReference type="GO" id="GO:0015940">
    <property type="term" value="P:pantothenate biosynthetic process"/>
    <property type="evidence" value="ECO:0007669"/>
    <property type="project" value="UniProtKB-UniPathway"/>
</dbReference>
<gene>
    <name evidence="7" type="ORF">EDM58_08125</name>
</gene>
<dbReference type="InterPro" id="IPR013328">
    <property type="entry name" value="6PGD_dom2"/>
</dbReference>
<comment type="similarity">
    <text evidence="1 4">Belongs to the ketopantoate reductase family.</text>
</comment>
<feature type="domain" description="Ketopantoate reductase N-terminal" evidence="5">
    <location>
        <begin position="3"/>
        <end position="152"/>
    </location>
</feature>
<dbReference type="EMBL" id="RHHT01000015">
    <property type="protein sequence ID" value="RNB80799.1"/>
    <property type="molecule type" value="Genomic_DNA"/>
</dbReference>
<name>A0A3M8CZD2_9BACL</name>
<evidence type="ECO:0000256" key="1">
    <source>
        <dbReference type="ARBA" id="ARBA00007870"/>
    </source>
</evidence>
<protein>
    <recommendedName>
        <fullName evidence="4">2-dehydropantoate 2-reductase</fullName>
        <ecNumber evidence="4">1.1.1.169</ecNumber>
    </recommendedName>
    <alternativeName>
        <fullName evidence="4">Ketopantoate reductase</fullName>
    </alternativeName>
</protein>
<keyword evidence="3 4" id="KW-0560">Oxidoreductase</keyword>
<dbReference type="AlphaFoldDB" id="A0A3M8CZD2"/>
<dbReference type="UniPathway" id="UPA00028">
    <property type="reaction ID" value="UER00004"/>
</dbReference>
<evidence type="ECO:0000313" key="7">
    <source>
        <dbReference type="EMBL" id="RNB80799.1"/>
    </source>
</evidence>